<dbReference type="Gene3D" id="3.30.450.20">
    <property type="entry name" value="PAS domain"/>
    <property type="match status" value="1"/>
</dbReference>
<reference evidence="3 4" key="1">
    <citation type="submission" date="2020-08" db="EMBL/GenBank/DDBJ databases">
        <title>Sequencing the genomes of 1000 actinobacteria strains.</title>
        <authorList>
            <person name="Klenk H.-P."/>
        </authorList>
    </citation>
    <scope>NUCLEOTIDE SEQUENCE [LARGE SCALE GENOMIC DNA]</scope>
    <source>
        <strain evidence="3 4">DSM 43149</strain>
    </source>
</reference>
<accession>A0A7W7HXX6</accession>
<dbReference type="InterPro" id="IPR035965">
    <property type="entry name" value="PAS-like_dom_sf"/>
</dbReference>
<evidence type="ECO:0000256" key="1">
    <source>
        <dbReference type="SAM" id="Coils"/>
    </source>
</evidence>
<dbReference type="InterPro" id="IPR029016">
    <property type="entry name" value="GAF-like_dom_sf"/>
</dbReference>
<sequence>MTPVSSDRSATAEDLRPLFGESSVVFASLAGPEHLVTTANPAFFAAIGARPGVPGARLADLAPELADQGLITRLDQVFRAADPDTGRYARVVLGEASFDFTYEPRRDAGGEVTGLHLIGVETTQVEHAQRLMAEHRALLEQIARQAPLPEVLDGMARCIENLAPQEVLVSVLLADPDGRHLRHGAAPSLPDFYNEAIDGIATGDGVGSCGTAAHRREPVIVTDIATDPFWADFRDLAGRAGLGACWSTPILARDGGLLGTFAMYHRAPRVPQDADFALARVFADTAALAIERHHIEQAKAAAEARARTAHDELAEAVRAERELRAEAEQRATAAAELATQMRAAAAAQSAVPHPERCQLGGAARCAEPAEIKVADSWGDAAWGCAAHVEEAIINVRSVFIASEALGGLAAYVNR</sequence>
<organism evidence="3 4">
    <name type="scientific">Actinoplanes digitatis</name>
    <dbReference type="NCBI Taxonomy" id="1868"/>
    <lineage>
        <taxon>Bacteria</taxon>
        <taxon>Bacillati</taxon>
        <taxon>Actinomycetota</taxon>
        <taxon>Actinomycetes</taxon>
        <taxon>Micromonosporales</taxon>
        <taxon>Micromonosporaceae</taxon>
        <taxon>Actinoplanes</taxon>
    </lineage>
</organism>
<dbReference type="RefSeq" id="WP_184994163.1">
    <property type="nucleotide sequence ID" value="NZ_BOMK01000006.1"/>
</dbReference>
<dbReference type="SMART" id="SM00065">
    <property type="entry name" value="GAF"/>
    <property type="match status" value="1"/>
</dbReference>
<name>A0A7W7HXX6_9ACTN</name>
<evidence type="ECO:0000259" key="2">
    <source>
        <dbReference type="SMART" id="SM00065"/>
    </source>
</evidence>
<dbReference type="Pfam" id="PF13185">
    <property type="entry name" value="GAF_2"/>
    <property type="match status" value="1"/>
</dbReference>
<dbReference type="AlphaFoldDB" id="A0A7W7HXX6"/>
<keyword evidence="1" id="KW-0175">Coiled coil</keyword>
<evidence type="ECO:0000313" key="3">
    <source>
        <dbReference type="EMBL" id="MBB4762796.1"/>
    </source>
</evidence>
<dbReference type="EMBL" id="JACHNH010000001">
    <property type="protein sequence ID" value="MBB4762796.1"/>
    <property type="molecule type" value="Genomic_DNA"/>
</dbReference>
<feature type="coiled-coil region" evidence="1">
    <location>
        <begin position="299"/>
        <end position="336"/>
    </location>
</feature>
<dbReference type="InterPro" id="IPR003018">
    <property type="entry name" value="GAF"/>
</dbReference>
<comment type="caution">
    <text evidence="3">The sequence shown here is derived from an EMBL/GenBank/DDBJ whole genome shotgun (WGS) entry which is preliminary data.</text>
</comment>
<dbReference type="Proteomes" id="UP000578112">
    <property type="component" value="Unassembled WGS sequence"/>
</dbReference>
<feature type="domain" description="GAF" evidence="2">
    <location>
        <begin position="134"/>
        <end position="300"/>
    </location>
</feature>
<dbReference type="Gene3D" id="3.30.450.40">
    <property type="match status" value="1"/>
</dbReference>
<protein>
    <submittedName>
        <fullName evidence="3">GAF domain-containing protein</fullName>
    </submittedName>
</protein>
<dbReference type="SUPFAM" id="SSF55781">
    <property type="entry name" value="GAF domain-like"/>
    <property type="match status" value="1"/>
</dbReference>
<keyword evidence="4" id="KW-1185">Reference proteome</keyword>
<evidence type="ECO:0000313" key="4">
    <source>
        <dbReference type="Proteomes" id="UP000578112"/>
    </source>
</evidence>
<dbReference type="SUPFAM" id="SSF55785">
    <property type="entry name" value="PYP-like sensor domain (PAS domain)"/>
    <property type="match status" value="1"/>
</dbReference>
<gene>
    <name evidence="3" type="ORF">BJ971_003352</name>
</gene>
<proteinExistence type="predicted"/>